<protein>
    <submittedName>
        <fullName evidence="1">Uncharacterized protein</fullName>
    </submittedName>
</protein>
<dbReference type="Gene3D" id="3.20.20.70">
    <property type="entry name" value="Aldolase class I"/>
    <property type="match status" value="1"/>
</dbReference>
<evidence type="ECO:0000313" key="1">
    <source>
        <dbReference type="EMBL" id="MFD1362356.1"/>
    </source>
</evidence>
<organism evidence="1 2">
    <name type="scientific">Lentibacillus salinarum</name>
    <dbReference type="NCBI Taxonomy" id="446820"/>
    <lineage>
        <taxon>Bacteria</taxon>
        <taxon>Bacillati</taxon>
        <taxon>Bacillota</taxon>
        <taxon>Bacilli</taxon>
        <taxon>Bacillales</taxon>
        <taxon>Bacillaceae</taxon>
        <taxon>Lentibacillus</taxon>
    </lineage>
</organism>
<proteinExistence type="predicted"/>
<gene>
    <name evidence="1" type="ORF">ACFQ4A_11885</name>
</gene>
<dbReference type="InterPro" id="IPR013785">
    <property type="entry name" value="Aldolase_TIM"/>
</dbReference>
<name>A0ABW3ZVC4_9BACI</name>
<dbReference type="Proteomes" id="UP001597178">
    <property type="component" value="Unassembled WGS sequence"/>
</dbReference>
<sequence>MSSLNDLIILHFAKEAGAKFSGCLCGRAIWKDGVQPTKETATPWSEFVE</sequence>
<evidence type="ECO:0000313" key="2">
    <source>
        <dbReference type="Proteomes" id="UP001597178"/>
    </source>
</evidence>
<reference evidence="2" key="1">
    <citation type="journal article" date="2019" name="Int. J. Syst. Evol. Microbiol.">
        <title>The Global Catalogue of Microorganisms (GCM) 10K type strain sequencing project: providing services to taxonomists for standard genome sequencing and annotation.</title>
        <authorList>
            <consortium name="The Broad Institute Genomics Platform"/>
            <consortium name="The Broad Institute Genome Sequencing Center for Infectious Disease"/>
            <person name="Wu L."/>
            <person name="Ma J."/>
        </authorList>
    </citation>
    <scope>NUCLEOTIDE SEQUENCE [LARGE SCALE GENOMIC DNA]</scope>
    <source>
        <strain evidence="2">CCUG 54822</strain>
    </source>
</reference>
<dbReference type="EMBL" id="JBHTNH010000025">
    <property type="protein sequence ID" value="MFD1362356.1"/>
    <property type="molecule type" value="Genomic_DNA"/>
</dbReference>
<comment type="caution">
    <text evidence="1">The sequence shown here is derived from an EMBL/GenBank/DDBJ whole genome shotgun (WGS) entry which is preliminary data.</text>
</comment>
<accession>A0ABW3ZVC4</accession>
<keyword evidence="2" id="KW-1185">Reference proteome</keyword>